<evidence type="ECO:0000313" key="2">
    <source>
        <dbReference type="Proteomes" id="UP001497516"/>
    </source>
</evidence>
<evidence type="ECO:0008006" key="3">
    <source>
        <dbReference type="Google" id="ProtNLM"/>
    </source>
</evidence>
<protein>
    <recommendedName>
        <fullName evidence="3">Maturase K</fullName>
    </recommendedName>
</protein>
<evidence type="ECO:0000313" key="1">
    <source>
        <dbReference type="EMBL" id="CAL1372650.1"/>
    </source>
</evidence>
<dbReference type="AlphaFoldDB" id="A0AAV2DFK4"/>
<accession>A0AAV2DFK4</accession>
<keyword evidence="2" id="KW-1185">Reference proteome</keyword>
<name>A0AAV2DFK4_9ROSI</name>
<gene>
    <name evidence="1" type="ORF">LTRI10_LOCUS14638</name>
</gene>
<sequence>MFSSIQHQFGQIYYGSIFGRFQRDTITDFGRFFRIANFLQFWRLKITESGRDYSSTMIKSIENRFRRINSGSIFGKFQRGVITNFARFFRNAIFLRLWRLKIMESGRGYSLPIMKSIDPILHG</sequence>
<organism evidence="1 2">
    <name type="scientific">Linum trigynum</name>
    <dbReference type="NCBI Taxonomy" id="586398"/>
    <lineage>
        <taxon>Eukaryota</taxon>
        <taxon>Viridiplantae</taxon>
        <taxon>Streptophyta</taxon>
        <taxon>Embryophyta</taxon>
        <taxon>Tracheophyta</taxon>
        <taxon>Spermatophyta</taxon>
        <taxon>Magnoliopsida</taxon>
        <taxon>eudicotyledons</taxon>
        <taxon>Gunneridae</taxon>
        <taxon>Pentapetalae</taxon>
        <taxon>rosids</taxon>
        <taxon>fabids</taxon>
        <taxon>Malpighiales</taxon>
        <taxon>Linaceae</taxon>
        <taxon>Linum</taxon>
    </lineage>
</organism>
<reference evidence="1 2" key="1">
    <citation type="submission" date="2024-04" db="EMBL/GenBank/DDBJ databases">
        <authorList>
            <person name="Fracassetti M."/>
        </authorList>
    </citation>
    <scope>NUCLEOTIDE SEQUENCE [LARGE SCALE GENOMIC DNA]</scope>
</reference>
<dbReference type="EMBL" id="OZ034815">
    <property type="protein sequence ID" value="CAL1372650.1"/>
    <property type="molecule type" value="Genomic_DNA"/>
</dbReference>
<dbReference type="Proteomes" id="UP001497516">
    <property type="component" value="Chromosome 2"/>
</dbReference>
<proteinExistence type="predicted"/>